<reference evidence="3 4" key="1">
    <citation type="submission" date="2018-08" db="EMBL/GenBank/DDBJ databases">
        <title>Whole genome sequence analysis of Dermacoccus abyssi bacteria isolated from Deep Mariana trench Micromonospora spp reveals genes involved in the environmental adaptation and production of secondary metabolites.</title>
        <authorList>
            <person name="Abdel-Mageed W.M."/>
            <person name="Lehri B."/>
            <person name="Nouioui I."/>
            <person name="Goodfellow I."/>
            <person name="Jaspars M."/>
            <person name="Karlyshev A."/>
        </authorList>
    </citation>
    <scope>NUCLEOTIDE SEQUENCE [LARGE SCALE GENOMIC DNA]</scope>
    <source>
        <strain evidence="3 4">MT1.1</strain>
    </source>
</reference>
<feature type="transmembrane region" description="Helical" evidence="2">
    <location>
        <begin position="336"/>
        <end position="366"/>
    </location>
</feature>
<evidence type="ECO:0000256" key="2">
    <source>
        <dbReference type="SAM" id="Phobius"/>
    </source>
</evidence>
<feature type="compositionally biased region" description="Polar residues" evidence="1">
    <location>
        <begin position="1"/>
        <end position="11"/>
    </location>
</feature>
<proteinExistence type="predicted"/>
<organism evidence="3 4">
    <name type="scientific">Dermacoccus abyssi</name>
    <dbReference type="NCBI Taxonomy" id="322596"/>
    <lineage>
        <taxon>Bacteria</taxon>
        <taxon>Bacillati</taxon>
        <taxon>Actinomycetota</taxon>
        <taxon>Actinomycetes</taxon>
        <taxon>Micrococcales</taxon>
        <taxon>Dermacoccaceae</taxon>
        <taxon>Dermacoccus</taxon>
    </lineage>
</organism>
<comment type="caution">
    <text evidence="3">The sequence shown here is derived from an EMBL/GenBank/DDBJ whole genome shotgun (WGS) entry which is preliminary data.</text>
</comment>
<protein>
    <recommendedName>
        <fullName evidence="5">DUF2029 domain-containing protein</fullName>
    </recommendedName>
</protein>
<feature type="transmembrane region" description="Helical" evidence="2">
    <location>
        <begin position="143"/>
        <end position="164"/>
    </location>
</feature>
<evidence type="ECO:0008006" key="5">
    <source>
        <dbReference type="Google" id="ProtNLM"/>
    </source>
</evidence>
<evidence type="ECO:0000256" key="1">
    <source>
        <dbReference type="SAM" id="MobiDB-lite"/>
    </source>
</evidence>
<feature type="transmembrane region" description="Helical" evidence="2">
    <location>
        <begin position="404"/>
        <end position="424"/>
    </location>
</feature>
<evidence type="ECO:0000313" key="3">
    <source>
        <dbReference type="EMBL" id="RHW44993.1"/>
    </source>
</evidence>
<keyword evidence="2" id="KW-0812">Transmembrane</keyword>
<feature type="region of interest" description="Disordered" evidence="1">
    <location>
        <begin position="1"/>
        <end position="23"/>
    </location>
</feature>
<accession>A0A417Z2Y1</accession>
<dbReference type="AlphaFoldDB" id="A0A417Z2Y1"/>
<feature type="transmembrane region" description="Helical" evidence="2">
    <location>
        <begin position="373"/>
        <end position="392"/>
    </location>
</feature>
<feature type="transmembrane region" description="Helical" evidence="2">
    <location>
        <begin position="217"/>
        <end position="240"/>
    </location>
</feature>
<sequence>MGSGAQRQSMRPQRVPRRAAMPSSTDSVVAAASHVIGGPLGRHAVPGVRGWRPAAAVLSALSSVFVALGVLQKNHCVSTGWATPGSLWRACYSDLPVAVAGDAGSTPWSSPGSAGQPPLTAAITWIVRILVPGGSQLRQQQGMFAWGAALIALLIALAVCFTAASLPKGPWAAAHVALSPVLITTALISFDAFAVLLVAAGLWAWSRNRAALSGGLLAAALLTRPALGTVLLAVILVALARRRTRDLAGVALGAAVTFAVVGGLMLISGANPFASFTTWKAQGASYGSLWQIFSFAGFTLSPTSLTALAVIGWILAIGLGWLLASRDETMTPAAVALLMLVVVMLTSRALPVQAALWVLPLVALCAIRWRDHLAWAGAEFAYFVVVWGFIARSSNSAKALPQEWFAVFVAVRLIAVLFLVRACIDSVAGPARRAK</sequence>
<feature type="transmembrane region" description="Helical" evidence="2">
    <location>
        <begin position="247"/>
        <end position="267"/>
    </location>
</feature>
<dbReference type="Proteomes" id="UP000285376">
    <property type="component" value="Unassembled WGS sequence"/>
</dbReference>
<name>A0A417Z2Y1_9MICO</name>
<feature type="transmembrane region" description="Helical" evidence="2">
    <location>
        <begin position="176"/>
        <end position="205"/>
    </location>
</feature>
<keyword evidence="2" id="KW-0472">Membrane</keyword>
<keyword evidence="2" id="KW-1133">Transmembrane helix</keyword>
<dbReference type="EMBL" id="QWLM01000012">
    <property type="protein sequence ID" value="RHW44993.1"/>
    <property type="molecule type" value="Genomic_DNA"/>
</dbReference>
<evidence type="ECO:0000313" key="4">
    <source>
        <dbReference type="Proteomes" id="UP000285376"/>
    </source>
</evidence>
<gene>
    <name evidence="3" type="ORF">D1832_10875</name>
</gene>